<protein>
    <submittedName>
        <fullName evidence="2">Uncharacterized protein</fullName>
    </submittedName>
</protein>
<organism evidence="2 3">
    <name type="scientific">Hallella seregens ATCC 51272</name>
    <dbReference type="NCBI Taxonomy" id="1336250"/>
    <lineage>
        <taxon>Bacteria</taxon>
        <taxon>Pseudomonadati</taxon>
        <taxon>Bacteroidota</taxon>
        <taxon>Bacteroidia</taxon>
        <taxon>Bacteroidales</taxon>
        <taxon>Prevotellaceae</taxon>
        <taxon>Hallella</taxon>
    </lineage>
</organism>
<reference evidence="2 3" key="1">
    <citation type="submission" date="2024-09" db="EMBL/GenBank/DDBJ databases">
        <authorList>
            <person name="Sun Q."/>
            <person name="Mori K."/>
        </authorList>
    </citation>
    <scope>NUCLEOTIDE SEQUENCE [LARGE SCALE GENOMIC DNA]</scope>
    <source>
        <strain evidence="2 3">ATCC 51272</strain>
    </source>
</reference>
<sequence>MKHFIKFVTSLCVALAMATGTNAQDTKTWDFTKISTVDSEAIEANIKDSGKDWEEKDGVWFCKTAIGQNSKNNVAVSYADIYKETATKPLYSNPAVKPRQEAEYTKGLHFGIWINGDETTPAPTKAIYKNLKIQHDKNTRLLLNAKNIIIVIPALKKGYTLEVTMAGNSDKEPHTLEAMNVTSQFKPQEQNFNMKFLRRTKVKGDGNVVLRSTDGGIYVYDITVKDEQGQVLTKEQIGAVHTAVSTVKAHAETTDRNVYTLEGKCMGAHLDALPHGIYVVNGKKVAK</sequence>
<keyword evidence="3" id="KW-1185">Reference proteome</keyword>
<accession>A0ABV5ZQH7</accession>
<evidence type="ECO:0000313" key="2">
    <source>
        <dbReference type="EMBL" id="MFB9898414.1"/>
    </source>
</evidence>
<gene>
    <name evidence="2" type="ORF">ACFFK8_11560</name>
</gene>
<proteinExistence type="predicted"/>
<comment type="caution">
    <text evidence="2">The sequence shown here is derived from an EMBL/GenBank/DDBJ whole genome shotgun (WGS) entry which is preliminary data.</text>
</comment>
<dbReference type="RefSeq" id="WP_027953120.1">
    <property type="nucleotide sequence ID" value="NZ_JBHLZF010000002.1"/>
</dbReference>
<name>A0ABV5ZQH7_9BACT</name>
<evidence type="ECO:0000256" key="1">
    <source>
        <dbReference type="SAM" id="SignalP"/>
    </source>
</evidence>
<feature type="chain" id="PRO_5046712123" evidence="1">
    <location>
        <begin position="24"/>
        <end position="287"/>
    </location>
</feature>
<dbReference type="EMBL" id="JBHLZF010000002">
    <property type="protein sequence ID" value="MFB9898414.1"/>
    <property type="molecule type" value="Genomic_DNA"/>
</dbReference>
<dbReference type="Proteomes" id="UP001589688">
    <property type="component" value="Unassembled WGS sequence"/>
</dbReference>
<evidence type="ECO:0000313" key="3">
    <source>
        <dbReference type="Proteomes" id="UP001589688"/>
    </source>
</evidence>
<keyword evidence="1" id="KW-0732">Signal</keyword>
<feature type="signal peptide" evidence="1">
    <location>
        <begin position="1"/>
        <end position="23"/>
    </location>
</feature>